<dbReference type="HOGENOM" id="CLU_067767_0_0_7"/>
<dbReference type="KEGG" id="sdl:Sdel_0195"/>
<dbReference type="STRING" id="525898.Sdel_0195"/>
<keyword evidence="6" id="KW-1185">Reference proteome</keyword>
<gene>
    <name evidence="5" type="ordered locus">Sdel_0195</name>
</gene>
<dbReference type="AlphaFoldDB" id="D1AZ95"/>
<dbReference type="SUPFAM" id="SSF54862">
    <property type="entry name" value="4Fe-4S ferredoxins"/>
    <property type="match status" value="1"/>
</dbReference>
<dbReference type="GO" id="GO:0046872">
    <property type="term" value="F:metal ion binding"/>
    <property type="evidence" value="ECO:0007669"/>
    <property type="project" value="UniProtKB-KW"/>
</dbReference>
<feature type="domain" description="4Fe-4S ferredoxin-type" evidence="4">
    <location>
        <begin position="89"/>
        <end position="118"/>
    </location>
</feature>
<dbReference type="Gene3D" id="3.30.70.20">
    <property type="match status" value="1"/>
</dbReference>
<evidence type="ECO:0000256" key="2">
    <source>
        <dbReference type="ARBA" id="ARBA00023004"/>
    </source>
</evidence>
<organism evidence="5 6">
    <name type="scientific">Sulfurospirillum deleyianum (strain ATCC 51133 / DSM 6946 / 5175)</name>
    <dbReference type="NCBI Taxonomy" id="525898"/>
    <lineage>
        <taxon>Bacteria</taxon>
        <taxon>Pseudomonadati</taxon>
        <taxon>Campylobacterota</taxon>
        <taxon>Epsilonproteobacteria</taxon>
        <taxon>Campylobacterales</taxon>
        <taxon>Sulfurospirillaceae</taxon>
        <taxon>Sulfurospirillum</taxon>
    </lineage>
</organism>
<keyword evidence="1" id="KW-0479">Metal-binding</keyword>
<evidence type="ECO:0000313" key="6">
    <source>
        <dbReference type="Proteomes" id="UP000002222"/>
    </source>
</evidence>
<accession>D1AZ95</accession>
<dbReference type="RefSeq" id="WP_012855999.1">
    <property type="nucleotide sequence ID" value="NC_013512.1"/>
</dbReference>
<dbReference type="eggNOG" id="COG1149">
    <property type="taxonomic scope" value="Bacteria"/>
</dbReference>
<dbReference type="InterPro" id="IPR002586">
    <property type="entry name" value="CobQ/CobB/MinD/ParA_Nub-bd_dom"/>
</dbReference>
<sequence>MKIAIASGKGGTGKTTLSTNLATFLGESQSTVLVDLDVEEPNSNLFLQGELLRKEDKMKMIPRWDSTSCTLCGECIENCNFNALLCLANEILIFPNLCHSCYACSELCPMGSLPMEPQKMGELSHFLAGDIEFVEGRLNIGEEQAVSLIAQTKKYVDQHFDDETMKLFDSPPGTSCPVIEAIKDADFVILVTEPTPFGLHDLTLAVETTRILGKEFGVVINRYGMGNEDVVAYCQRENIPIIGKIPHLIEAAKLYSAGKLIYKEIPSFKDEIEKIALHVKARFQGAAQ</sequence>
<dbReference type="SUPFAM" id="SSF52540">
    <property type="entry name" value="P-loop containing nucleoside triphosphate hydrolases"/>
    <property type="match status" value="1"/>
</dbReference>
<proteinExistence type="predicted"/>
<dbReference type="PANTHER" id="PTHR43063">
    <property type="entry name" value="4FE-4S CLUSTER CONTAINING PARA FAMILY ATPASE PROTEIN"/>
    <property type="match status" value="1"/>
</dbReference>
<dbReference type="PROSITE" id="PS00198">
    <property type="entry name" value="4FE4S_FER_1"/>
    <property type="match status" value="1"/>
</dbReference>
<evidence type="ECO:0000256" key="1">
    <source>
        <dbReference type="ARBA" id="ARBA00022723"/>
    </source>
</evidence>
<dbReference type="GO" id="GO:0051536">
    <property type="term" value="F:iron-sulfur cluster binding"/>
    <property type="evidence" value="ECO:0007669"/>
    <property type="project" value="UniProtKB-KW"/>
</dbReference>
<dbReference type="CDD" id="cd03110">
    <property type="entry name" value="SIMIBI_bact_arch"/>
    <property type="match status" value="1"/>
</dbReference>
<reference evidence="5 6" key="2">
    <citation type="journal article" date="2010" name="Stand. Genomic Sci.">
        <title>Complete genome sequence of Sulfurospirillum deleyianum type strain (5175).</title>
        <authorList>
            <person name="Sikorski J."/>
            <person name="Lapidus A."/>
            <person name="Copeland A."/>
            <person name="Glavina Del Rio T."/>
            <person name="Nolan M."/>
            <person name="Lucas S."/>
            <person name="Chen F."/>
            <person name="Tice H."/>
            <person name="Cheng J.F."/>
            <person name="Saunders E."/>
            <person name="Bruce D."/>
            <person name="Goodwin L."/>
            <person name="Pitluck S."/>
            <person name="Ovchinnikova G."/>
            <person name="Pati A."/>
            <person name="Ivanova N."/>
            <person name="Mavromatis K."/>
            <person name="Chen A."/>
            <person name="Palaniappan K."/>
            <person name="Chain P."/>
            <person name="Land M."/>
            <person name="Hauser L."/>
            <person name="Chang Y.J."/>
            <person name="Jeffries C.D."/>
            <person name="Brettin T."/>
            <person name="Detter J.C."/>
            <person name="Han C."/>
            <person name="Rohde M."/>
            <person name="Lang E."/>
            <person name="Spring S."/>
            <person name="Goker M."/>
            <person name="Bristow J."/>
            <person name="Eisen J.A."/>
            <person name="Markowitz V."/>
            <person name="Hugenholtz P."/>
            <person name="Kyrpides N.C."/>
            <person name="Klenk H.P."/>
        </authorList>
    </citation>
    <scope>NUCLEOTIDE SEQUENCE [LARGE SCALE GENOMIC DNA]</scope>
    <source>
        <strain evidence="6">ATCC 51133 / DSM 6946 / 5175</strain>
    </source>
</reference>
<name>D1AZ95_SULD5</name>
<keyword evidence="3" id="KW-0411">Iron-sulfur</keyword>
<protein>
    <submittedName>
        <fullName evidence="5">Cobyrinic acid ac-diamide synthase</fullName>
    </submittedName>
</protein>
<dbReference type="InterPro" id="IPR017896">
    <property type="entry name" value="4Fe4S_Fe-S-bd"/>
</dbReference>
<dbReference type="EMBL" id="CP001816">
    <property type="protein sequence ID" value="ACZ11233.1"/>
    <property type="molecule type" value="Genomic_DNA"/>
</dbReference>
<dbReference type="Proteomes" id="UP000002222">
    <property type="component" value="Chromosome"/>
</dbReference>
<dbReference type="OrthoDB" id="9778602at2"/>
<evidence type="ECO:0000259" key="4">
    <source>
        <dbReference type="PROSITE" id="PS51379"/>
    </source>
</evidence>
<dbReference type="InterPro" id="IPR017900">
    <property type="entry name" value="4Fe4S_Fe_S_CS"/>
</dbReference>
<evidence type="ECO:0000313" key="5">
    <source>
        <dbReference type="EMBL" id="ACZ11233.1"/>
    </source>
</evidence>
<dbReference type="PROSITE" id="PS51379">
    <property type="entry name" value="4FE4S_FER_2"/>
    <property type="match status" value="2"/>
</dbReference>
<evidence type="ECO:0000256" key="3">
    <source>
        <dbReference type="ARBA" id="ARBA00023014"/>
    </source>
</evidence>
<dbReference type="Pfam" id="PF01656">
    <property type="entry name" value="CbiA"/>
    <property type="match status" value="1"/>
</dbReference>
<dbReference type="PANTHER" id="PTHR43063:SF1">
    <property type="entry name" value="4FE-4S CLUSTER CONTAINING PARA FAMILY ATPASE PROTEIN"/>
    <property type="match status" value="1"/>
</dbReference>
<dbReference type="Gene3D" id="3.40.50.300">
    <property type="entry name" value="P-loop containing nucleotide triphosphate hydrolases"/>
    <property type="match status" value="1"/>
</dbReference>
<feature type="domain" description="4Fe-4S ferredoxin-type" evidence="4">
    <location>
        <begin position="60"/>
        <end position="84"/>
    </location>
</feature>
<dbReference type="InterPro" id="IPR027417">
    <property type="entry name" value="P-loop_NTPase"/>
</dbReference>
<reference evidence="6" key="1">
    <citation type="submission" date="2009-11" db="EMBL/GenBank/DDBJ databases">
        <title>The complete genome of Sulfurospirillum deleyianum DSM 6946.</title>
        <authorList>
            <consortium name="US DOE Joint Genome Institute (JGI-PGF)"/>
            <person name="Lucas S."/>
            <person name="Copeland A."/>
            <person name="Lapidus A."/>
            <person name="Glavina del Rio T."/>
            <person name="Dalin E."/>
            <person name="Tice H."/>
            <person name="Bruce D."/>
            <person name="Goodwin L."/>
            <person name="Pitluck S."/>
            <person name="Kyrpides N."/>
            <person name="Mavromatis K."/>
            <person name="Ivanova N."/>
            <person name="Ovchinnikova G."/>
            <person name="Munk A.C."/>
            <person name="Lu M."/>
            <person name="Brettin T."/>
            <person name="Detter J.C."/>
            <person name="Han C."/>
            <person name="Tapia R."/>
            <person name="Larimer F."/>
            <person name="Land M."/>
            <person name="Hauser L."/>
            <person name="Markowitz V."/>
            <person name="Cheng J.F."/>
            <person name="Hugenholtz P."/>
            <person name="Woyke T."/>
            <person name="Wu D."/>
            <person name="Aumann P."/>
            <person name="Schneider S."/>
            <person name="Lang E."/>
            <person name="Spring S."/>
            <person name="Klenk H.P."/>
            <person name="Eisen J.A."/>
        </authorList>
    </citation>
    <scope>NUCLEOTIDE SEQUENCE [LARGE SCALE GENOMIC DNA]</scope>
    <source>
        <strain evidence="6">ATCC 51133 / DSM 6946 / 5175</strain>
    </source>
</reference>
<keyword evidence="2" id="KW-0408">Iron</keyword>